<dbReference type="EMBL" id="QSVN01000002">
    <property type="protein sequence ID" value="RGO34508.1"/>
    <property type="molecule type" value="Genomic_DNA"/>
</dbReference>
<keyword evidence="8" id="KW-1185">Reference proteome</keyword>
<dbReference type="SUPFAM" id="SSF53335">
    <property type="entry name" value="S-adenosyl-L-methionine-dependent methyltransferases"/>
    <property type="match status" value="1"/>
</dbReference>
<evidence type="ECO:0000313" key="5">
    <source>
        <dbReference type="EMBL" id="RHG28813.1"/>
    </source>
</evidence>
<name>A0A174QY18_9FIRM</name>
<sequence length="189" mass="21601">MRVIAGSARRTQLKTLEGMDTRPTTDRIKETLFNMIAPYLYDSIFLDLFAGSGGIGIEALSRGAMESVFVEKNPKAMACVKENLQKTHFERKGMTMQMDVMTALYKLEGEKQFDYIFMDPPYNHELEKSVLTYLAESSLLSEEGIIIVEASKETEFDYAEDLGYHIIKEKEYKTNKHVFLEPAGRKEIC</sequence>
<dbReference type="Proteomes" id="UP000261285">
    <property type="component" value="Unassembled WGS sequence"/>
</dbReference>
<dbReference type="EMBL" id="CZAY01000013">
    <property type="protein sequence ID" value="CUP76646.1"/>
    <property type="molecule type" value="Genomic_DNA"/>
</dbReference>
<dbReference type="EC" id="2.1.1.171" evidence="3 4"/>
<evidence type="ECO:0000313" key="4">
    <source>
        <dbReference type="EMBL" id="RGO34508.1"/>
    </source>
</evidence>
<evidence type="ECO:0000256" key="2">
    <source>
        <dbReference type="ARBA" id="ARBA00022679"/>
    </source>
</evidence>
<dbReference type="NCBIfam" id="TIGR00095">
    <property type="entry name" value="16S rRNA (guanine(966)-N(2))-methyltransferase RsmD"/>
    <property type="match status" value="1"/>
</dbReference>
<dbReference type="PIRSF" id="PIRSF004553">
    <property type="entry name" value="CHP00095"/>
    <property type="match status" value="1"/>
</dbReference>
<dbReference type="Proteomes" id="UP000095485">
    <property type="component" value="Unassembled WGS sequence"/>
</dbReference>
<dbReference type="AlphaFoldDB" id="A0A174QY18"/>
<evidence type="ECO:0000313" key="3">
    <source>
        <dbReference type="EMBL" id="CUP76646.1"/>
    </source>
</evidence>
<evidence type="ECO:0000313" key="7">
    <source>
        <dbReference type="Proteomes" id="UP000261285"/>
    </source>
</evidence>
<dbReference type="OrthoDB" id="9803017at2"/>
<dbReference type="RefSeq" id="WP_055283492.1">
    <property type="nucleotide sequence ID" value="NZ_CABMEZ010000002.1"/>
</dbReference>
<dbReference type="InterPro" id="IPR002052">
    <property type="entry name" value="DNA_methylase_N6_adenine_CS"/>
</dbReference>
<dbReference type="Proteomes" id="UP000284095">
    <property type="component" value="Unassembled WGS sequence"/>
</dbReference>
<dbReference type="GeneID" id="96229208"/>
<accession>A0A174QY18</accession>
<dbReference type="InterPro" id="IPR029063">
    <property type="entry name" value="SAM-dependent_MTases_sf"/>
</dbReference>
<dbReference type="GO" id="GO:0052913">
    <property type="term" value="F:16S rRNA (guanine(966)-N(2))-methyltransferase activity"/>
    <property type="evidence" value="ECO:0007669"/>
    <property type="project" value="UniProtKB-EC"/>
</dbReference>
<evidence type="ECO:0000313" key="6">
    <source>
        <dbReference type="Proteomes" id="UP000095485"/>
    </source>
</evidence>
<reference evidence="7 8" key="2">
    <citation type="submission" date="2018-08" db="EMBL/GenBank/DDBJ databases">
        <title>A genome reference for cultivated species of the human gut microbiota.</title>
        <authorList>
            <person name="Zou Y."/>
            <person name="Xue W."/>
            <person name="Luo G."/>
        </authorList>
    </citation>
    <scope>NUCLEOTIDE SEQUENCE [LARGE SCALE GENOMIC DNA]</scope>
    <source>
        <strain evidence="5 8">AM22-22</strain>
        <strain evidence="4 7">OM02-16</strain>
    </source>
</reference>
<dbReference type="CDD" id="cd02440">
    <property type="entry name" value="AdoMet_MTases"/>
    <property type="match status" value="1"/>
</dbReference>
<keyword evidence="1 3" id="KW-0489">Methyltransferase</keyword>
<dbReference type="PANTHER" id="PTHR43542">
    <property type="entry name" value="METHYLTRANSFERASE"/>
    <property type="match status" value="1"/>
</dbReference>
<evidence type="ECO:0000256" key="1">
    <source>
        <dbReference type="ARBA" id="ARBA00022603"/>
    </source>
</evidence>
<dbReference type="PROSITE" id="PS00092">
    <property type="entry name" value="N6_MTASE"/>
    <property type="match status" value="1"/>
</dbReference>
<dbReference type="Pfam" id="PF03602">
    <property type="entry name" value="Cons_hypoth95"/>
    <property type="match status" value="1"/>
</dbReference>
<keyword evidence="2 3" id="KW-0808">Transferase</keyword>
<dbReference type="STRING" id="88431.ERS852423_02275"/>
<reference evidence="3 6" key="1">
    <citation type="submission" date="2015-09" db="EMBL/GenBank/DDBJ databases">
        <authorList>
            <consortium name="Pathogen Informatics"/>
        </authorList>
    </citation>
    <scope>NUCLEOTIDE SEQUENCE [LARGE SCALE GENOMIC DNA]</scope>
    <source>
        <strain evidence="3 6">2789STDY5834914</strain>
    </source>
</reference>
<dbReference type="EMBL" id="QRIC01000001">
    <property type="protein sequence ID" value="RHG28813.1"/>
    <property type="molecule type" value="Genomic_DNA"/>
</dbReference>
<gene>
    <name evidence="3" type="primary">rsmD</name>
    <name evidence="5" type="ORF">DW265_00855</name>
    <name evidence="4" type="ORF">DXB16_03190</name>
    <name evidence="3" type="ORF">ERS852526_01924</name>
</gene>
<evidence type="ECO:0000313" key="8">
    <source>
        <dbReference type="Proteomes" id="UP000284095"/>
    </source>
</evidence>
<dbReference type="InterPro" id="IPR004398">
    <property type="entry name" value="RNA_MeTrfase_RsmD"/>
</dbReference>
<dbReference type="PANTHER" id="PTHR43542:SF1">
    <property type="entry name" value="METHYLTRANSFERASE"/>
    <property type="match status" value="1"/>
</dbReference>
<organism evidence="3 6">
    <name type="scientific">Dorea longicatena</name>
    <dbReference type="NCBI Taxonomy" id="88431"/>
    <lineage>
        <taxon>Bacteria</taxon>
        <taxon>Bacillati</taxon>
        <taxon>Bacillota</taxon>
        <taxon>Clostridia</taxon>
        <taxon>Lachnospirales</taxon>
        <taxon>Lachnospiraceae</taxon>
        <taxon>Dorea</taxon>
    </lineage>
</organism>
<dbReference type="GO" id="GO:0003676">
    <property type="term" value="F:nucleic acid binding"/>
    <property type="evidence" value="ECO:0007669"/>
    <property type="project" value="InterPro"/>
</dbReference>
<proteinExistence type="predicted"/>
<protein>
    <submittedName>
        <fullName evidence="4">16S rRNA (Guanine(966)-N(2))-methyltransferase RsmD</fullName>
    </submittedName>
    <submittedName>
        <fullName evidence="3">Ribosomal RNA small subunit methyltransferase D</fullName>
        <ecNumber evidence="3 4">2.1.1.171</ecNumber>
    </submittedName>
</protein>
<dbReference type="Gene3D" id="3.40.50.150">
    <property type="entry name" value="Vaccinia Virus protein VP39"/>
    <property type="match status" value="1"/>
</dbReference>